<dbReference type="Pfam" id="PF01619">
    <property type="entry name" value="Pro_dh"/>
    <property type="match status" value="1"/>
</dbReference>
<dbReference type="InterPro" id="IPR041349">
    <property type="entry name" value="PRODH"/>
</dbReference>
<dbReference type="EMBL" id="JAAIJQ010000167">
    <property type="protein sequence ID" value="NEV65186.1"/>
    <property type="molecule type" value="Genomic_DNA"/>
</dbReference>
<sequence>MRYLAPAIVAHPGHRVLTQAHRQDEAERVAALRELVGLDAEQRGRIQARATALAEAVRREGPEGGLDAFLHAYDLSSREGVALMCLAEALLRIPDKETRDRLIRDKLGSADWGGHREAGASLFVNASTWALMLTGRLIDWHDAPSDDLLGALRRRLERSGEPFVREAVTQAMRILGRQFVMGRRIGEALERVQADERSHVRHTFDMLGEAARTAADAERYLERYLSAIAAVGKAAGGVGPVQGPGVSVKLSALHPRFEVAHYDRLRGELLPRLVELARAARAQDIGLTIDAEEAERLDITLDMAAHLCAEPSLADWEGLGLAVQAYQKRASPVIDLVAELAREHGRRLQVRLVKGAYWDSEIRAAQVSGLEGYPVFTRKANTDLSYLACARRLLALSDRLTPQFATHNAHTVAAVLEMAGDKDRIELQRLHGMGRSLHAQVVDGDHVACRVYAPVGSHEELLPYLVRRLLENGANVSFVNRVQDRSIPIETLISDPLETAGAGHARVPLPRALFEPDRRNAAGVDLSEMEAVRRLSDAMRSLEQTDLHARALIGGEARGGDGPNPAKPEPKRGGSSIV</sequence>
<evidence type="ECO:0008006" key="8">
    <source>
        <dbReference type="Google" id="ProtNLM"/>
    </source>
</evidence>
<feature type="domain" description="Proline dehydrogenase" evidence="3">
    <location>
        <begin position="188"/>
        <end position="481"/>
    </location>
</feature>
<dbReference type="RefSeq" id="WP_164456514.1">
    <property type="nucleotide sequence ID" value="NZ_JAAIJQ010000167.1"/>
</dbReference>
<dbReference type="Pfam" id="PF18327">
    <property type="entry name" value="PRODH"/>
    <property type="match status" value="1"/>
</dbReference>
<dbReference type="GO" id="GO:0003842">
    <property type="term" value="F:L-glutamate gamma-semialdehyde dehydrogenase activity"/>
    <property type="evidence" value="ECO:0007669"/>
    <property type="project" value="InterPro"/>
</dbReference>
<evidence type="ECO:0000313" key="7">
    <source>
        <dbReference type="Proteomes" id="UP000483379"/>
    </source>
</evidence>
<dbReference type="Gene3D" id="1.20.5.460">
    <property type="entry name" value="Single helix bin"/>
    <property type="match status" value="1"/>
</dbReference>
<evidence type="ECO:0000259" key="3">
    <source>
        <dbReference type="Pfam" id="PF01619"/>
    </source>
</evidence>
<evidence type="ECO:0000256" key="1">
    <source>
        <dbReference type="ARBA" id="ARBA00023002"/>
    </source>
</evidence>
<dbReference type="SUPFAM" id="SSF51730">
    <property type="entry name" value="FAD-linked oxidoreductase"/>
    <property type="match status" value="1"/>
</dbReference>
<accession>A0A6M0K5Y0</accession>
<evidence type="ECO:0000259" key="5">
    <source>
        <dbReference type="Pfam" id="PF18327"/>
    </source>
</evidence>
<dbReference type="FunFam" id="1.20.5.460:FF:000001">
    <property type="entry name" value="Bifunctional protein PutA"/>
    <property type="match status" value="1"/>
</dbReference>
<comment type="caution">
    <text evidence="6">The sequence shown here is derived from an EMBL/GenBank/DDBJ whole genome shotgun (WGS) entry which is preliminary data.</text>
</comment>
<dbReference type="GO" id="GO:0010133">
    <property type="term" value="P:L-proline catabolic process to L-glutamate"/>
    <property type="evidence" value="ECO:0007669"/>
    <property type="project" value="TreeGrafter"/>
</dbReference>
<reference evidence="6 7" key="1">
    <citation type="submission" date="2020-02" db="EMBL/GenBank/DDBJ databases">
        <title>Genome sequences of Thiorhodococcus mannitoliphagus and Thiorhodococcus minor, purple sulfur photosynthetic bacteria in the gammaproteobacterial family, Chromatiaceae.</title>
        <authorList>
            <person name="Aviles F.A."/>
            <person name="Meyer T.E."/>
            <person name="Kyndt J.A."/>
        </authorList>
    </citation>
    <scope>NUCLEOTIDE SEQUENCE [LARGE SCALE GENOMIC DNA]</scope>
    <source>
        <strain evidence="6 7">DSM 11518</strain>
    </source>
</reference>
<keyword evidence="1" id="KW-0560">Oxidoreductase</keyword>
<organism evidence="6 7">
    <name type="scientific">Thiorhodococcus minor</name>
    <dbReference type="NCBI Taxonomy" id="57489"/>
    <lineage>
        <taxon>Bacteria</taxon>
        <taxon>Pseudomonadati</taxon>
        <taxon>Pseudomonadota</taxon>
        <taxon>Gammaproteobacteria</taxon>
        <taxon>Chromatiales</taxon>
        <taxon>Chromatiaceae</taxon>
        <taxon>Thiorhodococcus</taxon>
    </lineage>
</organism>
<dbReference type="InterPro" id="IPR024082">
    <property type="entry name" value="PRODH_PutA_dom_II"/>
</dbReference>
<dbReference type="InterPro" id="IPR002872">
    <property type="entry name" value="Proline_DH_dom"/>
</dbReference>
<proteinExistence type="predicted"/>
<dbReference type="Pfam" id="PF14850">
    <property type="entry name" value="Pro_dh-DNA_bdg"/>
    <property type="match status" value="1"/>
</dbReference>
<keyword evidence="7" id="KW-1185">Reference proteome</keyword>
<dbReference type="PANTHER" id="PTHR13914:SF0">
    <property type="entry name" value="PROLINE DEHYDROGENASE 1, MITOCHONDRIAL"/>
    <property type="match status" value="1"/>
</dbReference>
<dbReference type="InterPro" id="IPR029041">
    <property type="entry name" value="FAD-linked_oxidoreductase-like"/>
</dbReference>
<dbReference type="InterPro" id="IPR015659">
    <property type="entry name" value="Proline_oxidase"/>
</dbReference>
<dbReference type="Proteomes" id="UP000483379">
    <property type="component" value="Unassembled WGS sequence"/>
</dbReference>
<feature type="domain" description="Proline dehydrogenase PutA" evidence="4">
    <location>
        <begin position="66"/>
        <end position="179"/>
    </location>
</feature>
<dbReference type="AlphaFoldDB" id="A0A6M0K5Y0"/>
<evidence type="ECO:0000259" key="4">
    <source>
        <dbReference type="Pfam" id="PF14850"/>
    </source>
</evidence>
<dbReference type="PANTHER" id="PTHR13914">
    <property type="entry name" value="PROLINE OXIDASE"/>
    <property type="match status" value="1"/>
</dbReference>
<feature type="domain" description="Proline utilization A proline dehydrogenase N-terminal" evidence="5">
    <location>
        <begin position="17"/>
        <end position="58"/>
    </location>
</feature>
<evidence type="ECO:0000256" key="2">
    <source>
        <dbReference type="SAM" id="MobiDB-lite"/>
    </source>
</evidence>
<gene>
    <name evidence="6" type="ORF">G3446_25690</name>
</gene>
<dbReference type="Gene3D" id="3.20.20.220">
    <property type="match status" value="1"/>
</dbReference>
<dbReference type="GO" id="GO:0004657">
    <property type="term" value="F:proline dehydrogenase activity"/>
    <property type="evidence" value="ECO:0007669"/>
    <property type="project" value="InterPro"/>
</dbReference>
<dbReference type="InterPro" id="IPR024089">
    <property type="entry name" value="PRODH_PutA_dom_I/II"/>
</dbReference>
<protein>
    <recommendedName>
        <fullName evidence="8">Bifunctional proline dehydrogenase/L-glutamate gamma-semialdehyde dehydrogenase PutA</fullName>
    </recommendedName>
</protein>
<feature type="region of interest" description="Disordered" evidence="2">
    <location>
        <begin position="553"/>
        <end position="578"/>
    </location>
</feature>
<dbReference type="GO" id="GO:0071949">
    <property type="term" value="F:FAD binding"/>
    <property type="evidence" value="ECO:0007669"/>
    <property type="project" value="TreeGrafter"/>
</dbReference>
<name>A0A6M0K5Y0_9GAMM</name>
<dbReference type="SUPFAM" id="SSF81935">
    <property type="entry name" value="N-terminal domain of bifunctional PutA protein"/>
    <property type="match status" value="1"/>
</dbReference>
<evidence type="ECO:0000313" key="6">
    <source>
        <dbReference type="EMBL" id="NEV65186.1"/>
    </source>
</evidence>